<name>K9IGA0_DESRO</name>
<sequence>MTPFPRPFCRGLPSLSLLLSSPSCFPVPLPAVSLGPAPSPHLRLCPLFSGSQTLGSPEGMSRLEVHWWPLGAQNQRSPPPRKGMGRGSEVAACLARRKCLCCGLVTTPQTGPHDLPGCRRPQTRTE</sequence>
<protein>
    <submittedName>
        <fullName evidence="2">Putative secreted protein</fullName>
    </submittedName>
</protein>
<dbReference type="AlphaFoldDB" id="K9IGA0"/>
<feature type="region of interest" description="Disordered" evidence="1">
    <location>
        <begin position="107"/>
        <end position="126"/>
    </location>
</feature>
<organism evidence="2">
    <name type="scientific">Desmodus rotundus</name>
    <name type="common">Vampire bat</name>
    <dbReference type="NCBI Taxonomy" id="9430"/>
    <lineage>
        <taxon>Eukaryota</taxon>
        <taxon>Metazoa</taxon>
        <taxon>Chordata</taxon>
        <taxon>Craniata</taxon>
        <taxon>Vertebrata</taxon>
        <taxon>Euteleostomi</taxon>
        <taxon>Mammalia</taxon>
        <taxon>Eutheria</taxon>
        <taxon>Laurasiatheria</taxon>
        <taxon>Chiroptera</taxon>
        <taxon>Yangochiroptera</taxon>
        <taxon>Phyllostomidae</taxon>
        <taxon>Desmodontinae</taxon>
        <taxon>Desmodus</taxon>
    </lineage>
</organism>
<evidence type="ECO:0000313" key="2">
    <source>
        <dbReference type="EMBL" id="JAA45028.1"/>
    </source>
</evidence>
<dbReference type="EMBL" id="GABZ01008497">
    <property type="protein sequence ID" value="JAA45028.1"/>
    <property type="molecule type" value="mRNA"/>
</dbReference>
<proteinExistence type="evidence at transcript level"/>
<evidence type="ECO:0000256" key="1">
    <source>
        <dbReference type="SAM" id="MobiDB-lite"/>
    </source>
</evidence>
<reference evidence="2" key="1">
    <citation type="submission" date="2012-11" db="EMBL/GenBank/DDBJ databases">
        <title>The Vampirome: Transcriptome and Proteome Analysis of the Submandibular and Accessory Glands of the Vampire Bat and Vector of Human Rabies, Desmodus rotundus.</title>
        <authorList>
            <person name="Francischetti I.M.B."/>
            <person name="Assumpcao T.C.F."/>
            <person name="Ma D."/>
            <person name="Vicente E.C."/>
            <person name="Ribeiro J.M.C."/>
        </authorList>
    </citation>
    <scope>NUCLEOTIDE SEQUENCE</scope>
    <source>
        <tissue evidence="2">Salivary gland</tissue>
    </source>
</reference>
<accession>K9IGA0</accession>